<dbReference type="EMBL" id="RCZC01000007">
    <property type="protein sequence ID" value="TPG49480.1"/>
    <property type="molecule type" value="Genomic_DNA"/>
</dbReference>
<dbReference type="Proteomes" id="UP000319931">
    <property type="component" value="Unassembled WGS sequence"/>
</dbReference>
<gene>
    <name evidence="1" type="ORF">EAH76_18710</name>
</gene>
<keyword evidence="2" id="KW-1185">Reference proteome</keyword>
<proteinExistence type="predicted"/>
<accession>A0A502FJ19</accession>
<dbReference type="Pfam" id="PF12974">
    <property type="entry name" value="Phosphonate-bd"/>
    <property type="match status" value="1"/>
</dbReference>
<dbReference type="AlphaFoldDB" id="A0A502FJ19"/>
<dbReference type="PANTHER" id="PTHR35841">
    <property type="entry name" value="PHOSPHONATES-BINDING PERIPLASMIC PROTEIN"/>
    <property type="match status" value="1"/>
</dbReference>
<dbReference type="OrthoDB" id="7353682at2"/>
<evidence type="ECO:0000313" key="2">
    <source>
        <dbReference type="Proteomes" id="UP000319931"/>
    </source>
</evidence>
<dbReference type="Gene3D" id="3.40.190.10">
    <property type="entry name" value="Periplasmic binding protein-like II"/>
    <property type="match status" value="1"/>
</dbReference>
<sequence length="260" mass="27631">MYDHPAQHAANDHLWAEIARRLRARGVAAPETLDRTRSVEAIWRDPALLLGQACGYPLVSQPDLALRVIGVPVYAAPDCAGGTHVSYLIARAADPDTTVADYRGKRAAINAHHSNSGYNLLRAAIAPLAIDGRFFAAVVETGSHRASIDAVREDRADLAAIDAVSYAALRRFEPAAIAGLRILATTADSPTLPFVTARGTSIATVAALRIALAEIIADPTLAEARAALFLADILPGGIERYASVRTREIDAIKAGYPVVR</sequence>
<protein>
    <submittedName>
        <fullName evidence="1">Phosphate ABC transporter substrate-binding protein</fullName>
    </submittedName>
</protein>
<evidence type="ECO:0000313" key="1">
    <source>
        <dbReference type="EMBL" id="TPG49480.1"/>
    </source>
</evidence>
<organism evidence="1 2">
    <name type="scientific">Sphingomonas glacialis</name>
    <dbReference type="NCBI Taxonomy" id="658225"/>
    <lineage>
        <taxon>Bacteria</taxon>
        <taxon>Pseudomonadati</taxon>
        <taxon>Pseudomonadota</taxon>
        <taxon>Alphaproteobacteria</taxon>
        <taxon>Sphingomonadales</taxon>
        <taxon>Sphingomonadaceae</taxon>
        <taxon>Sphingomonas</taxon>
    </lineage>
</organism>
<name>A0A502FJ19_9SPHN</name>
<dbReference type="PANTHER" id="PTHR35841:SF1">
    <property type="entry name" value="PHOSPHONATES-BINDING PERIPLASMIC PROTEIN"/>
    <property type="match status" value="1"/>
</dbReference>
<comment type="caution">
    <text evidence="1">The sequence shown here is derived from an EMBL/GenBank/DDBJ whole genome shotgun (WGS) entry which is preliminary data.</text>
</comment>
<reference evidence="1 2" key="1">
    <citation type="journal article" date="2019" name="Environ. Microbiol.">
        <title>Species interactions and distinct microbial communities in high Arctic permafrost affected cryosols are associated with the CH4 and CO2 gas fluxes.</title>
        <authorList>
            <person name="Altshuler I."/>
            <person name="Hamel J."/>
            <person name="Turney S."/>
            <person name="Magnuson E."/>
            <person name="Levesque R."/>
            <person name="Greer C."/>
            <person name="Whyte L.G."/>
        </authorList>
    </citation>
    <scope>NUCLEOTIDE SEQUENCE [LARGE SCALE GENOMIC DNA]</scope>
    <source>
        <strain evidence="1 2">E6.1</strain>
    </source>
</reference>
<dbReference type="SUPFAM" id="SSF53850">
    <property type="entry name" value="Periplasmic binding protein-like II"/>
    <property type="match status" value="1"/>
</dbReference>